<dbReference type="AlphaFoldDB" id="A0A5Q3QBP3"/>
<proteinExistence type="predicted"/>
<dbReference type="KEGG" id="sace:GIY23_21770"/>
<evidence type="ECO:0000259" key="2">
    <source>
        <dbReference type="Pfam" id="PF07510"/>
    </source>
</evidence>
<gene>
    <name evidence="3" type="ORF">GIY23_21770</name>
</gene>
<organism evidence="3 4">
    <name type="scientific">Allosaccharopolyspora coralli</name>
    <dbReference type="NCBI Taxonomy" id="2665642"/>
    <lineage>
        <taxon>Bacteria</taxon>
        <taxon>Bacillati</taxon>
        <taxon>Actinomycetota</taxon>
        <taxon>Actinomycetes</taxon>
        <taxon>Pseudonocardiales</taxon>
        <taxon>Pseudonocardiaceae</taxon>
        <taxon>Allosaccharopolyspora</taxon>
    </lineage>
</organism>
<evidence type="ECO:0000313" key="3">
    <source>
        <dbReference type="EMBL" id="QGK71793.1"/>
    </source>
</evidence>
<protein>
    <submittedName>
        <fullName evidence="3">DUF1524 domain-containing protein</fullName>
    </submittedName>
</protein>
<name>A0A5Q3QBP3_9PSEU</name>
<dbReference type="EMBL" id="CP045929">
    <property type="protein sequence ID" value="QGK71793.1"/>
    <property type="molecule type" value="Genomic_DNA"/>
</dbReference>
<evidence type="ECO:0000256" key="1">
    <source>
        <dbReference type="SAM" id="SignalP"/>
    </source>
</evidence>
<dbReference type="RefSeq" id="WP_154078361.1">
    <property type="nucleotide sequence ID" value="NZ_CP045929.1"/>
</dbReference>
<dbReference type="Proteomes" id="UP000371041">
    <property type="component" value="Chromosome"/>
</dbReference>
<feature type="domain" description="GmrSD restriction endonucleases C-terminal" evidence="2">
    <location>
        <begin position="110"/>
        <end position="208"/>
    </location>
</feature>
<dbReference type="PANTHER" id="PTHR24094">
    <property type="entry name" value="SECRETED PROTEIN"/>
    <property type="match status" value="1"/>
</dbReference>
<reference evidence="4" key="1">
    <citation type="submission" date="2019-11" db="EMBL/GenBank/DDBJ databases">
        <title>The complete genome sequence of Saccharopolyspora sp. E2A.</title>
        <authorList>
            <person name="Zhang G."/>
        </authorList>
    </citation>
    <scope>NUCLEOTIDE SEQUENCE [LARGE SCALE GENOMIC DNA]</scope>
    <source>
        <strain evidence="4">E2A</strain>
    </source>
</reference>
<keyword evidence="1" id="KW-0732">Signal</keyword>
<accession>A0A5Q3QBP3</accession>
<sequence length="212" mass="22895">MTLTRSLRSTFTALPLAGLLAVGLATPADALPPGIPSADQAETMLSELTVAPEGSMDGYDRDRFPHWNSTSGGCDVRDEVLKRDGENIEVGENCDVTGTWNSAYDPGEWTDASDVDIDHVVPLAAAWRSGAADWSSDEQRSAFANDLESPQLIAVTDNVNQEKGDKPPQDWMPPNADFHCTYAAMWVGSKHKWELTVSDAEKAKLTEVLGGC</sequence>
<evidence type="ECO:0000313" key="4">
    <source>
        <dbReference type="Proteomes" id="UP000371041"/>
    </source>
</evidence>
<dbReference type="InterPro" id="IPR011089">
    <property type="entry name" value="GmrSD_C"/>
</dbReference>
<dbReference type="PANTHER" id="PTHR24094:SF15">
    <property type="entry name" value="AMP-DEPENDENT SYNTHETASE_LIGASE DOMAIN-CONTAINING PROTEIN-RELATED"/>
    <property type="match status" value="1"/>
</dbReference>
<feature type="chain" id="PRO_5024447496" evidence="1">
    <location>
        <begin position="31"/>
        <end position="212"/>
    </location>
</feature>
<dbReference type="Pfam" id="PF07510">
    <property type="entry name" value="GmrSD_C"/>
    <property type="match status" value="1"/>
</dbReference>
<keyword evidence="4" id="KW-1185">Reference proteome</keyword>
<feature type="signal peptide" evidence="1">
    <location>
        <begin position="1"/>
        <end position="30"/>
    </location>
</feature>